<dbReference type="InterPro" id="IPR017516">
    <property type="entry name" value="AbrB_dup"/>
</dbReference>
<sequence length="366" mass="39247">MKETKWLFIAISAIGGLLLSLTGLSIGWMLGTLLAAMLLSFMKPDFLGEKGIPKYWLYIGQCILGIELGQKINLSVLTVFQKDWAVILIMLLLSIVFSLLSGLILWKFSKTDMLTSFFSTAPGGLSAMPGIAEEVGANTAVVSILQTMRVFLVIFIIPVVVSALVFHPSAEPVIQATASAFGWSGILWTAVLSITAYAGYHVGKKLKFPAPWLLGSMFLTAVVQSSTSAAVGHDVMAYWPHEVMILAQIVIAASIGSRFRKEMFAGLKQTIAIAFVSTVLFIGAMFGCAYIVSKATGLAFMTAALAFAPGGVAEMATTAVVLNADATFVVAVQVLRIIAVILLLPPVFRMLHAWESRKEVHSHASA</sequence>
<feature type="transmembrane region" description="Helical" evidence="1">
    <location>
        <begin position="84"/>
        <end position="106"/>
    </location>
</feature>
<keyword evidence="1" id="KW-0812">Transmembrane</keyword>
<feature type="transmembrane region" description="Helical" evidence="1">
    <location>
        <begin position="212"/>
        <end position="232"/>
    </location>
</feature>
<dbReference type="AlphaFoldDB" id="A0A1E7DTI0"/>
<feature type="transmembrane region" description="Helical" evidence="1">
    <location>
        <begin position="180"/>
        <end position="200"/>
    </location>
</feature>
<protein>
    <recommendedName>
        <fullName evidence="4">AbrB family transcriptional regulator</fullName>
    </recommendedName>
</protein>
<dbReference type="GO" id="GO:0010468">
    <property type="term" value="P:regulation of gene expression"/>
    <property type="evidence" value="ECO:0007669"/>
    <property type="project" value="InterPro"/>
</dbReference>
<feature type="transmembrane region" description="Helical" evidence="1">
    <location>
        <begin position="150"/>
        <end position="168"/>
    </location>
</feature>
<name>A0A1E7DTI0_9BACI</name>
<dbReference type="NCBIfam" id="TIGR03082">
    <property type="entry name" value="Gneg_AbrB_dup"/>
    <property type="match status" value="2"/>
</dbReference>
<reference evidence="2 3" key="1">
    <citation type="submission" date="2016-06" db="EMBL/GenBank/DDBJ databases">
        <title>Domibacillus iocasae genome sequencing.</title>
        <authorList>
            <person name="Verma A."/>
            <person name="Pal Y."/>
            <person name="Ojha A.K."/>
            <person name="Krishnamurthi S."/>
        </authorList>
    </citation>
    <scope>NUCLEOTIDE SEQUENCE [LARGE SCALE GENOMIC DNA]</scope>
    <source>
        <strain evidence="2 3">DSM 29979</strain>
    </source>
</reference>
<dbReference type="RefSeq" id="WP_069936909.1">
    <property type="nucleotide sequence ID" value="NZ_MAMP01000002.1"/>
</dbReference>
<dbReference type="PIRSF" id="PIRSF038991">
    <property type="entry name" value="Protein_AbrB"/>
    <property type="match status" value="1"/>
</dbReference>
<keyword evidence="1" id="KW-1133">Transmembrane helix</keyword>
<gene>
    <name evidence="2" type="ORF">BA724_14120</name>
</gene>
<dbReference type="InterPro" id="IPR007820">
    <property type="entry name" value="AbrB_fam"/>
</dbReference>
<keyword evidence="1" id="KW-0472">Membrane</keyword>
<dbReference type="PANTHER" id="PTHR38457">
    <property type="entry name" value="REGULATOR ABRB-RELATED"/>
    <property type="match status" value="1"/>
</dbReference>
<evidence type="ECO:0008006" key="4">
    <source>
        <dbReference type="Google" id="ProtNLM"/>
    </source>
</evidence>
<feature type="transmembrane region" description="Helical" evidence="1">
    <location>
        <begin position="271"/>
        <end position="292"/>
    </location>
</feature>
<accession>A0A1E7DTI0</accession>
<dbReference type="Proteomes" id="UP000095658">
    <property type="component" value="Unassembled WGS sequence"/>
</dbReference>
<proteinExistence type="predicted"/>
<feature type="transmembrane region" description="Helical" evidence="1">
    <location>
        <begin position="6"/>
        <end position="34"/>
    </location>
</feature>
<organism evidence="2 3">
    <name type="scientific">Domibacillus iocasae</name>
    <dbReference type="NCBI Taxonomy" id="1714016"/>
    <lineage>
        <taxon>Bacteria</taxon>
        <taxon>Bacillati</taxon>
        <taxon>Bacillota</taxon>
        <taxon>Bacilli</taxon>
        <taxon>Bacillales</taxon>
        <taxon>Bacillaceae</taxon>
        <taxon>Domibacillus</taxon>
    </lineage>
</organism>
<keyword evidence="3" id="KW-1185">Reference proteome</keyword>
<dbReference type="OrthoDB" id="5460360at2"/>
<dbReference type="STRING" id="1714016.BA724_14120"/>
<evidence type="ECO:0000313" key="2">
    <source>
        <dbReference type="EMBL" id="OES46371.1"/>
    </source>
</evidence>
<dbReference type="GO" id="GO:0016020">
    <property type="term" value="C:membrane"/>
    <property type="evidence" value="ECO:0007669"/>
    <property type="project" value="InterPro"/>
</dbReference>
<dbReference type="PANTHER" id="PTHR38457:SF1">
    <property type="entry name" value="REGULATOR ABRB-RELATED"/>
    <property type="match status" value="1"/>
</dbReference>
<feature type="transmembrane region" description="Helical" evidence="1">
    <location>
        <begin position="328"/>
        <end position="348"/>
    </location>
</feature>
<dbReference type="EMBL" id="MAMP01000002">
    <property type="protein sequence ID" value="OES46371.1"/>
    <property type="molecule type" value="Genomic_DNA"/>
</dbReference>
<dbReference type="Pfam" id="PF05145">
    <property type="entry name" value="AbrB"/>
    <property type="match status" value="1"/>
</dbReference>
<feature type="transmembrane region" description="Helical" evidence="1">
    <location>
        <begin position="238"/>
        <end position="259"/>
    </location>
</feature>
<comment type="caution">
    <text evidence="2">The sequence shown here is derived from an EMBL/GenBank/DDBJ whole genome shotgun (WGS) entry which is preliminary data.</text>
</comment>
<evidence type="ECO:0000256" key="1">
    <source>
        <dbReference type="SAM" id="Phobius"/>
    </source>
</evidence>
<evidence type="ECO:0000313" key="3">
    <source>
        <dbReference type="Proteomes" id="UP000095658"/>
    </source>
</evidence>